<keyword evidence="7" id="KW-0408">Iron</keyword>
<dbReference type="KEGG" id="mbac:BN1209_1563"/>
<dbReference type="InterPro" id="IPR037066">
    <property type="entry name" value="Plug_dom_sf"/>
</dbReference>
<dbReference type="Gene3D" id="2.40.170.20">
    <property type="entry name" value="TonB-dependent receptor, beta-barrel domain"/>
    <property type="match status" value="1"/>
</dbReference>
<evidence type="ECO:0000256" key="9">
    <source>
        <dbReference type="ARBA" id="ARBA00023077"/>
    </source>
</evidence>
<dbReference type="InterPro" id="IPR000531">
    <property type="entry name" value="Beta-barrel_TonB"/>
</dbReference>
<evidence type="ECO:0000256" key="10">
    <source>
        <dbReference type="ARBA" id="ARBA00023136"/>
    </source>
</evidence>
<dbReference type="Proteomes" id="UP000056322">
    <property type="component" value="Chromosome 1"/>
</dbReference>
<dbReference type="Pfam" id="PF07715">
    <property type="entry name" value="Plug"/>
    <property type="match status" value="1"/>
</dbReference>
<dbReference type="SUPFAM" id="SSF56935">
    <property type="entry name" value="Porins"/>
    <property type="match status" value="1"/>
</dbReference>
<evidence type="ECO:0000256" key="2">
    <source>
        <dbReference type="ARBA" id="ARBA00009810"/>
    </source>
</evidence>
<keyword evidence="11 18" id="KW-0675">Receptor</keyword>
<feature type="domain" description="TonB-dependent receptor plug" evidence="17">
    <location>
        <begin position="42"/>
        <end position="150"/>
    </location>
</feature>
<dbReference type="InterPro" id="IPR036942">
    <property type="entry name" value="Beta-barrel_TonB_sf"/>
</dbReference>
<feature type="chain" id="PRO_5002133412" evidence="15">
    <location>
        <begin position="21"/>
        <end position="708"/>
    </location>
</feature>
<comment type="similarity">
    <text evidence="2 13 14">Belongs to the TonB-dependent receptor family.</text>
</comment>
<evidence type="ECO:0000256" key="4">
    <source>
        <dbReference type="ARBA" id="ARBA00022452"/>
    </source>
</evidence>
<keyword evidence="6 13" id="KW-0812">Transmembrane</keyword>
<evidence type="ECO:0000256" key="11">
    <source>
        <dbReference type="ARBA" id="ARBA00023170"/>
    </source>
</evidence>
<keyword evidence="12 13" id="KW-0998">Cell outer membrane</keyword>
<dbReference type="PROSITE" id="PS52016">
    <property type="entry name" value="TONB_DEPENDENT_REC_3"/>
    <property type="match status" value="1"/>
</dbReference>
<dbReference type="AlphaFoldDB" id="A0A0B7J1R6"/>
<evidence type="ECO:0000256" key="15">
    <source>
        <dbReference type="SAM" id="SignalP"/>
    </source>
</evidence>
<name>A0A0B7J1R6_9PROT</name>
<keyword evidence="5" id="KW-0410">Iron transport</keyword>
<dbReference type="CDD" id="cd01347">
    <property type="entry name" value="ligand_gated_channel"/>
    <property type="match status" value="1"/>
</dbReference>
<evidence type="ECO:0000256" key="14">
    <source>
        <dbReference type="RuleBase" id="RU003357"/>
    </source>
</evidence>
<evidence type="ECO:0000256" key="5">
    <source>
        <dbReference type="ARBA" id="ARBA00022496"/>
    </source>
</evidence>
<keyword evidence="15" id="KW-0732">Signal</keyword>
<evidence type="ECO:0000313" key="19">
    <source>
        <dbReference type="Proteomes" id="UP000056322"/>
    </source>
</evidence>
<evidence type="ECO:0000256" key="1">
    <source>
        <dbReference type="ARBA" id="ARBA00004571"/>
    </source>
</evidence>
<evidence type="ECO:0000259" key="17">
    <source>
        <dbReference type="Pfam" id="PF07715"/>
    </source>
</evidence>
<keyword evidence="9 14" id="KW-0798">TonB box</keyword>
<dbReference type="Gene3D" id="2.170.130.10">
    <property type="entry name" value="TonB-dependent receptor, plug domain"/>
    <property type="match status" value="1"/>
</dbReference>
<keyword evidence="4 13" id="KW-1134">Transmembrane beta strand</keyword>
<evidence type="ECO:0000313" key="18">
    <source>
        <dbReference type="EMBL" id="CEN56599.1"/>
    </source>
</evidence>
<protein>
    <submittedName>
        <fullName evidence="18">TonB-dependent receptor</fullName>
    </submittedName>
</protein>
<evidence type="ECO:0000256" key="13">
    <source>
        <dbReference type="PROSITE-ProRule" id="PRU01360"/>
    </source>
</evidence>
<dbReference type="EMBL" id="LN794158">
    <property type="protein sequence ID" value="CEN56599.1"/>
    <property type="molecule type" value="Genomic_DNA"/>
</dbReference>
<gene>
    <name evidence="18" type="ORF">BN1209_1563</name>
</gene>
<dbReference type="GO" id="GO:0009279">
    <property type="term" value="C:cell outer membrane"/>
    <property type="evidence" value="ECO:0007669"/>
    <property type="project" value="UniProtKB-SubCell"/>
</dbReference>
<dbReference type="RefSeq" id="WP_045751664.1">
    <property type="nucleotide sequence ID" value="NZ_LN794158.1"/>
</dbReference>
<proteinExistence type="inferred from homology"/>
<comment type="subcellular location">
    <subcellularLocation>
        <location evidence="1 13">Cell outer membrane</location>
        <topology evidence="1 13">Multi-pass membrane protein</topology>
    </subcellularLocation>
</comment>
<dbReference type="STRING" id="1581680.BN1209_1563"/>
<organism evidence="18 19">
    <name type="scientific">Candidatus Methylopumilus turicensis</name>
    <dbReference type="NCBI Taxonomy" id="1581680"/>
    <lineage>
        <taxon>Bacteria</taxon>
        <taxon>Pseudomonadati</taxon>
        <taxon>Pseudomonadota</taxon>
        <taxon>Betaproteobacteria</taxon>
        <taxon>Nitrosomonadales</taxon>
        <taxon>Methylophilaceae</taxon>
        <taxon>Candidatus Methylopumilus</taxon>
    </lineage>
</organism>
<dbReference type="PANTHER" id="PTHR32552:SF81">
    <property type="entry name" value="TONB-DEPENDENT OUTER MEMBRANE RECEPTOR"/>
    <property type="match status" value="1"/>
</dbReference>
<keyword evidence="10 13" id="KW-0472">Membrane</keyword>
<feature type="domain" description="TonB-dependent receptor-like beta-barrel" evidence="16">
    <location>
        <begin position="225"/>
        <end position="663"/>
    </location>
</feature>
<reference evidence="19" key="1">
    <citation type="submission" date="2014-12" db="EMBL/GenBank/DDBJ databases">
        <authorList>
            <person name="Salcher M.M."/>
        </authorList>
    </citation>
    <scope>NUCLEOTIDE SEQUENCE [LARGE SCALE GENOMIC DNA]</scope>
    <source>
        <strain evidence="19">MMS-10A-171</strain>
    </source>
</reference>
<dbReference type="InterPro" id="IPR039426">
    <property type="entry name" value="TonB-dep_rcpt-like"/>
</dbReference>
<evidence type="ECO:0000256" key="6">
    <source>
        <dbReference type="ARBA" id="ARBA00022692"/>
    </source>
</evidence>
<keyword evidence="3 13" id="KW-0813">Transport</keyword>
<evidence type="ECO:0000256" key="12">
    <source>
        <dbReference type="ARBA" id="ARBA00023237"/>
    </source>
</evidence>
<dbReference type="InterPro" id="IPR012910">
    <property type="entry name" value="Plug_dom"/>
</dbReference>
<keyword evidence="8" id="KW-0406">Ion transport</keyword>
<dbReference type="Pfam" id="PF00593">
    <property type="entry name" value="TonB_dep_Rec_b-barrel"/>
    <property type="match status" value="1"/>
</dbReference>
<feature type="signal peptide" evidence="15">
    <location>
        <begin position="1"/>
        <end position="20"/>
    </location>
</feature>
<sequence>MNKKLIFSLVAASLSTSALAEGKIILSPVVVTATKNAVNSFDLPVSIDVVDKSSIQDGQAQMVLSESLIRVPGITAQNRTQYSQDPQISTRGFGSRSAFGVRGLRIYVDGIPFSMPDGIGQPGNIDLNAVKSIEVMRGPFSSLYGSSSGGVIQLLTEDSPKTPLEVSGGYMFGSYGTQKETLRAAGSEGNFEYLVNYSKFETDGYRENSAANKEQLTAKMKFKLTDTTKVTVMANWMDMNAQDPLGLGRNATTDLPSAFATPKAVPGAAFRANTRVSRTNTQAGINLEQIINENNTLNLIAYGGQRDNLQFLSLSPTTTSGRASAIARDFWGTELRWTNKGELLSRPYTITSGLTYGRMEDARKDISATAGVMLDESSLTNVNRRETNIAYNFDQYVQGQLGLLDNLDIHAGVRHTKVNLKVEDNLVDASRAPYSGFNAKYRDSSGKVSYDKTTPVIGTVWKVNPQFNLYANYGKGFETPTLIEVAYATDTGSGPNLGLKPSTSDNYEIGAKAFVSDIARLNAAFFRTDTESEIVTSQSGTYAVYSNAGKTKRQGLELSADANLPHNFGLYGAYTYLDATFTSDYQSSGNTVKSGNKIPGTYRSQLYGEMSWKAPTVGFSTALEARYNSKVYVDDVNSDIAPSYTVFNVRAVLQQEVQKWRFSEYVRVENLFDKDYIGSVRVNDSNSRFFEAAPGRNYLMGVNATYRF</sequence>
<evidence type="ECO:0000256" key="7">
    <source>
        <dbReference type="ARBA" id="ARBA00023004"/>
    </source>
</evidence>
<accession>A0A0B7J1R6</accession>
<dbReference type="PANTHER" id="PTHR32552">
    <property type="entry name" value="FERRICHROME IRON RECEPTOR-RELATED"/>
    <property type="match status" value="1"/>
</dbReference>
<evidence type="ECO:0000256" key="3">
    <source>
        <dbReference type="ARBA" id="ARBA00022448"/>
    </source>
</evidence>
<dbReference type="OrthoDB" id="9760620at2"/>
<keyword evidence="19" id="KW-1185">Reference proteome</keyword>
<evidence type="ECO:0000256" key="8">
    <source>
        <dbReference type="ARBA" id="ARBA00023065"/>
    </source>
</evidence>
<dbReference type="GO" id="GO:0006826">
    <property type="term" value="P:iron ion transport"/>
    <property type="evidence" value="ECO:0007669"/>
    <property type="project" value="UniProtKB-KW"/>
</dbReference>
<evidence type="ECO:0000259" key="16">
    <source>
        <dbReference type="Pfam" id="PF00593"/>
    </source>
</evidence>
<dbReference type="HOGENOM" id="CLU_008287_13_0_4"/>